<accession>A0ABN8ZET1</accession>
<evidence type="ECO:0000313" key="2">
    <source>
        <dbReference type="Proteomes" id="UP001176941"/>
    </source>
</evidence>
<sequence length="74" mass="8635">MLRRAEACDVPEMWPRLPRERRMDGRPWMSREDTDQPWEDGEVEFKVQVWSDEDLSPACADRGGKCAEDAELVP</sequence>
<dbReference type="EMBL" id="OX459966">
    <property type="protein sequence ID" value="CAI9171506.1"/>
    <property type="molecule type" value="Genomic_DNA"/>
</dbReference>
<keyword evidence="2" id="KW-1185">Reference proteome</keyword>
<reference evidence="1" key="1">
    <citation type="submission" date="2023-04" db="EMBL/GenBank/DDBJ databases">
        <authorList>
            <consortium name="ELIXIR-Norway"/>
        </authorList>
    </citation>
    <scope>NUCLEOTIDE SEQUENCE [LARGE SCALE GENOMIC DNA]</scope>
</reference>
<gene>
    <name evidence="1" type="ORF">MRATA1EN1_LOCUS20468</name>
</gene>
<name>A0ABN8ZET1_RANTA</name>
<organism evidence="1 2">
    <name type="scientific">Rangifer tarandus platyrhynchus</name>
    <name type="common">Svalbard reindeer</name>
    <dbReference type="NCBI Taxonomy" id="3082113"/>
    <lineage>
        <taxon>Eukaryota</taxon>
        <taxon>Metazoa</taxon>
        <taxon>Chordata</taxon>
        <taxon>Craniata</taxon>
        <taxon>Vertebrata</taxon>
        <taxon>Euteleostomi</taxon>
        <taxon>Mammalia</taxon>
        <taxon>Eutheria</taxon>
        <taxon>Laurasiatheria</taxon>
        <taxon>Artiodactyla</taxon>
        <taxon>Ruminantia</taxon>
        <taxon>Pecora</taxon>
        <taxon>Cervidae</taxon>
        <taxon>Odocoileinae</taxon>
        <taxon>Rangifer</taxon>
    </lineage>
</organism>
<evidence type="ECO:0000313" key="1">
    <source>
        <dbReference type="EMBL" id="CAI9171506.1"/>
    </source>
</evidence>
<proteinExistence type="predicted"/>
<protein>
    <submittedName>
        <fullName evidence="1">Uncharacterized protein</fullName>
    </submittedName>
</protein>
<dbReference type="Proteomes" id="UP001176941">
    <property type="component" value="Chromosome 30"/>
</dbReference>